<protein>
    <recommendedName>
        <fullName evidence="3">DRTGG domain-containing protein</fullName>
    </recommendedName>
</protein>
<organism evidence="1 2">
    <name type="scientific">candidate division WOR-3 bacterium RBG_13_43_14</name>
    <dbReference type="NCBI Taxonomy" id="1802590"/>
    <lineage>
        <taxon>Bacteria</taxon>
        <taxon>Bacteria division WOR-3</taxon>
    </lineage>
</organism>
<evidence type="ECO:0000313" key="2">
    <source>
        <dbReference type="Proteomes" id="UP000177025"/>
    </source>
</evidence>
<proteinExistence type="predicted"/>
<dbReference type="EMBL" id="MEUM01000123">
    <property type="protein sequence ID" value="OGC40663.1"/>
    <property type="molecule type" value="Genomic_DNA"/>
</dbReference>
<dbReference type="AlphaFoldDB" id="A0A1F4U8Q1"/>
<comment type="caution">
    <text evidence="1">The sequence shown here is derived from an EMBL/GenBank/DDBJ whole genome shotgun (WGS) entry which is preliminary data.</text>
</comment>
<dbReference type="SUPFAM" id="SSF75138">
    <property type="entry name" value="HprK N-terminal domain-like"/>
    <property type="match status" value="1"/>
</dbReference>
<name>A0A1F4U8Q1_UNCW3</name>
<dbReference type="InterPro" id="IPR028979">
    <property type="entry name" value="Ser_kin/Pase_Hpr-like_N_sf"/>
</dbReference>
<dbReference type="Proteomes" id="UP000177025">
    <property type="component" value="Unassembled WGS sequence"/>
</dbReference>
<reference evidence="1 2" key="1">
    <citation type="journal article" date="2016" name="Nat. Commun.">
        <title>Thousands of microbial genomes shed light on interconnected biogeochemical processes in an aquifer system.</title>
        <authorList>
            <person name="Anantharaman K."/>
            <person name="Brown C.T."/>
            <person name="Hug L.A."/>
            <person name="Sharon I."/>
            <person name="Castelle C.J."/>
            <person name="Probst A.J."/>
            <person name="Thomas B.C."/>
            <person name="Singh A."/>
            <person name="Wilkins M.J."/>
            <person name="Karaoz U."/>
            <person name="Brodie E.L."/>
            <person name="Williams K.H."/>
            <person name="Hubbard S.S."/>
            <person name="Banfield J.F."/>
        </authorList>
    </citation>
    <scope>NUCLEOTIDE SEQUENCE [LARGE SCALE GENOMIC DNA]</scope>
</reference>
<gene>
    <name evidence="1" type="ORF">A2Y85_00610</name>
</gene>
<dbReference type="Gene3D" id="3.40.1390.20">
    <property type="entry name" value="HprK N-terminal domain-like"/>
    <property type="match status" value="1"/>
</dbReference>
<evidence type="ECO:0008006" key="3">
    <source>
        <dbReference type="Google" id="ProtNLM"/>
    </source>
</evidence>
<evidence type="ECO:0000313" key="1">
    <source>
        <dbReference type="EMBL" id="OGC40663.1"/>
    </source>
</evidence>
<sequence length="120" mass="12760">MTLGKIIELLNCQIISGAVDLQLDIKSAKASDLMSDVLTYSGPGKLLMTGLTNIQVIRTCDIAGICVVIFVRGKKPLIETVELAKTCKIAILATRLSMFEACGMLYSNGLKGVTITAPAQ</sequence>
<accession>A0A1F4U8Q1</accession>